<sequence length="165" mass="19077">MHGSIIVMIDENSFQIGDVHCPWPDYEMREMIPGCDYVMEDEDSQEFIEAITSLEDLYGLPSIPFMSVELDGKAREVAVLDQAHIDALKKGLGIAIAERIERVKAELEKPKPDLWNIAYEAYNYSPVYFATSSRDFLDFLNEVSFVDVLDGQRKFYITETYRFHF</sequence>
<comment type="caution">
    <text evidence="1">The sequence shown here is derived from an EMBL/GenBank/DDBJ whole genome shotgun (WGS) entry which is preliminary data.</text>
</comment>
<dbReference type="AlphaFoldDB" id="A0A420ZB97"/>
<dbReference type="Proteomes" id="UP000281261">
    <property type="component" value="Unassembled WGS sequence"/>
</dbReference>
<name>A0A420ZB97_UNCK3</name>
<reference evidence="1 2" key="1">
    <citation type="submission" date="2018-06" db="EMBL/GenBank/DDBJ databases">
        <title>Extensive metabolic versatility and redundancy in microbially diverse, dynamic hydrothermal sediments.</title>
        <authorList>
            <person name="Dombrowski N."/>
            <person name="Teske A."/>
            <person name="Baker B.J."/>
        </authorList>
    </citation>
    <scope>NUCLEOTIDE SEQUENCE [LARGE SCALE GENOMIC DNA]</scope>
    <source>
        <strain evidence="1">B79_G16</strain>
    </source>
</reference>
<protein>
    <submittedName>
        <fullName evidence="1">Uncharacterized protein</fullName>
    </submittedName>
</protein>
<evidence type="ECO:0000313" key="2">
    <source>
        <dbReference type="Proteomes" id="UP000281261"/>
    </source>
</evidence>
<accession>A0A420ZB97</accession>
<dbReference type="EMBL" id="QMNG01000080">
    <property type="protein sequence ID" value="RLC36148.1"/>
    <property type="molecule type" value="Genomic_DNA"/>
</dbReference>
<evidence type="ECO:0000313" key="1">
    <source>
        <dbReference type="EMBL" id="RLC36148.1"/>
    </source>
</evidence>
<proteinExistence type="predicted"/>
<gene>
    <name evidence="1" type="ORF">DRH29_05135</name>
</gene>
<organism evidence="1 2">
    <name type="scientific">candidate division Kazan bacterium</name>
    <dbReference type="NCBI Taxonomy" id="2202143"/>
    <lineage>
        <taxon>Bacteria</taxon>
        <taxon>Bacteria division Kazan-3B-28</taxon>
    </lineage>
</organism>